<dbReference type="PANTHER" id="PTHR43352:SF1">
    <property type="entry name" value="ANTHRANILATE--COA LIGASE"/>
    <property type="match status" value="1"/>
</dbReference>
<dbReference type="RefSeq" id="WP_108948104.1">
    <property type="nucleotide sequence ID" value="NZ_CP022187.1"/>
</dbReference>
<dbReference type="SUPFAM" id="SSF56801">
    <property type="entry name" value="Acetyl-CoA synthetase-like"/>
    <property type="match status" value="1"/>
</dbReference>
<dbReference type="InterPro" id="IPR020845">
    <property type="entry name" value="AMP-binding_CS"/>
</dbReference>
<keyword evidence="8" id="KW-1185">Reference proteome</keyword>
<gene>
    <name evidence="7" type="ORF">CEW83_03490</name>
</gene>
<reference evidence="7 8" key="1">
    <citation type="submission" date="2017-06" db="EMBL/GenBank/DDBJ databases">
        <title>Azoarcus.</title>
        <authorList>
            <person name="Woo J.-H."/>
            <person name="Kim H.-S."/>
        </authorList>
    </citation>
    <scope>NUCLEOTIDE SEQUENCE [LARGE SCALE GENOMIC DNA]</scope>
    <source>
        <strain evidence="7 8">TSPY31</strain>
    </source>
</reference>
<evidence type="ECO:0000259" key="5">
    <source>
        <dbReference type="Pfam" id="PF00501"/>
    </source>
</evidence>
<dbReference type="Pfam" id="PF13193">
    <property type="entry name" value="AMP-binding_C"/>
    <property type="match status" value="1"/>
</dbReference>
<dbReference type="Pfam" id="PF00501">
    <property type="entry name" value="AMP-binding"/>
    <property type="match status" value="1"/>
</dbReference>
<sequence length="535" mass="58369">MSRSAHLDRFVIDNLPPADTWPELVFERPELEFAEQLNASVELVDSAITEGHGDRPAILGKGIRWTYRQLQQQVNRLAHVLVEDMGLVPGNRVLLRGANTPWLAACWLAVWKAGGVAVGTMPLLRAKEIGEILKLAQVSHALCDASLAEELQLAGAACPGLRHTVLFGTGGTLESLMEAKLDHFAAVDTAADDPALIGFTSGTTGIPKGTIHFHRDVMAMCEVFPRHCLKPGSDDVFIGTPPLAFTFGLGGLLCFPLWARASTVLLEKLAPEPLMKAIQDYKATICFTSPTAYRQMTGLVGTYDISSLKKCVSAGEALPTDTRDKWREASGIQIHDGIGGTEMIHIYIASGPEDYRAGALGKLLPGYRGMIVDDEMNPLPPGEVGKLAIKGPTGCRYLADERQKDYVCKGWNLPGDAFHMDEDGYFYYHARIDDIIVTSGYNVSSPEVEWALMAHPAVAECGVIGVPDADRGQLIKAFVVLKPGFSPDESMSRTLQDFVKQTVAPYKYPRAISYVDSLPRTETGKLQRFRLKSQS</sequence>
<accession>A0A2U8GLB6</accession>
<dbReference type="PANTHER" id="PTHR43352">
    <property type="entry name" value="ACETYL-COA SYNTHETASE"/>
    <property type="match status" value="1"/>
</dbReference>
<dbReference type="EMBL" id="CP022187">
    <property type="protein sequence ID" value="AWI74397.1"/>
    <property type="molecule type" value="Genomic_DNA"/>
</dbReference>
<evidence type="ECO:0000256" key="1">
    <source>
        <dbReference type="ARBA" id="ARBA00006432"/>
    </source>
</evidence>
<dbReference type="GO" id="GO:0016878">
    <property type="term" value="F:acid-thiol ligase activity"/>
    <property type="evidence" value="ECO:0007669"/>
    <property type="project" value="TreeGrafter"/>
</dbReference>
<organism evidence="7 8">
    <name type="scientific">Parazoarcus communis</name>
    <dbReference type="NCBI Taxonomy" id="41977"/>
    <lineage>
        <taxon>Bacteria</taxon>
        <taxon>Pseudomonadati</taxon>
        <taxon>Pseudomonadota</taxon>
        <taxon>Betaproteobacteria</taxon>
        <taxon>Rhodocyclales</taxon>
        <taxon>Zoogloeaceae</taxon>
        <taxon>Parazoarcus</taxon>
    </lineage>
</organism>
<dbReference type="InterPro" id="IPR000873">
    <property type="entry name" value="AMP-dep_synth/lig_dom"/>
</dbReference>
<keyword evidence="3" id="KW-0547">Nucleotide-binding</keyword>
<keyword evidence="2 7" id="KW-0436">Ligase</keyword>
<evidence type="ECO:0000259" key="6">
    <source>
        <dbReference type="Pfam" id="PF13193"/>
    </source>
</evidence>
<dbReference type="InterPro" id="IPR045851">
    <property type="entry name" value="AMP-bd_C_sf"/>
</dbReference>
<dbReference type="InterPro" id="IPR042099">
    <property type="entry name" value="ANL_N_sf"/>
</dbReference>
<dbReference type="Gene3D" id="3.40.50.12780">
    <property type="entry name" value="N-terminal domain of ligase-like"/>
    <property type="match status" value="1"/>
</dbReference>
<protein>
    <submittedName>
        <fullName evidence="7">2-aminobenzoate-CoA ligase</fullName>
    </submittedName>
</protein>
<dbReference type="KEGG" id="acom:CEW83_03490"/>
<dbReference type="GO" id="GO:0044550">
    <property type="term" value="P:secondary metabolite biosynthetic process"/>
    <property type="evidence" value="ECO:0007669"/>
    <property type="project" value="TreeGrafter"/>
</dbReference>
<dbReference type="Proteomes" id="UP000244930">
    <property type="component" value="Chromosome"/>
</dbReference>
<dbReference type="PROSITE" id="PS00455">
    <property type="entry name" value="AMP_BINDING"/>
    <property type="match status" value="1"/>
</dbReference>
<evidence type="ECO:0000256" key="4">
    <source>
        <dbReference type="ARBA" id="ARBA00022840"/>
    </source>
</evidence>
<dbReference type="GO" id="GO:0016405">
    <property type="term" value="F:CoA-ligase activity"/>
    <property type="evidence" value="ECO:0007669"/>
    <property type="project" value="UniProtKB-ARBA"/>
</dbReference>
<keyword evidence="4" id="KW-0067">ATP-binding</keyword>
<feature type="domain" description="AMP-binding enzyme C-terminal" evidence="6">
    <location>
        <begin position="447"/>
        <end position="525"/>
    </location>
</feature>
<evidence type="ECO:0000313" key="8">
    <source>
        <dbReference type="Proteomes" id="UP000244930"/>
    </source>
</evidence>
<comment type="similarity">
    <text evidence="1">Belongs to the ATP-dependent AMP-binding enzyme family.</text>
</comment>
<evidence type="ECO:0000256" key="2">
    <source>
        <dbReference type="ARBA" id="ARBA00022598"/>
    </source>
</evidence>
<feature type="domain" description="AMP-dependent synthetase/ligase" evidence="5">
    <location>
        <begin position="50"/>
        <end position="393"/>
    </location>
</feature>
<proteinExistence type="inferred from homology"/>
<dbReference type="InterPro" id="IPR025110">
    <property type="entry name" value="AMP-bd_C"/>
</dbReference>
<dbReference type="AlphaFoldDB" id="A0A2U8GLB6"/>
<evidence type="ECO:0000313" key="7">
    <source>
        <dbReference type="EMBL" id="AWI74397.1"/>
    </source>
</evidence>
<dbReference type="Gene3D" id="3.30.300.30">
    <property type="match status" value="1"/>
</dbReference>
<dbReference type="FunFam" id="3.30.300.30:FF:000005">
    <property type="entry name" value="Acyl-coenzyme A synthetase ACSM5, mitochondrial"/>
    <property type="match status" value="1"/>
</dbReference>
<dbReference type="GO" id="GO:0005524">
    <property type="term" value="F:ATP binding"/>
    <property type="evidence" value="ECO:0007669"/>
    <property type="project" value="UniProtKB-KW"/>
</dbReference>
<name>A0A2U8GLB6_9RHOO</name>
<evidence type="ECO:0000256" key="3">
    <source>
        <dbReference type="ARBA" id="ARBA00022741"/>
    </source>
</evidence>